<evidence type="ECO:0000313" key="2">
    <source>
        <dbReference type="Proteomes" id="UP000195062"/>
    </source>
</evidence>
<dbReference type="EMBL" id="MDHH01000001">
    <property type="protein sequence ID" value="OUE04495.1"/>
    <property type="molecule type" value="Genomic_DNA"/>
</dbReference>
<dbReference type="RefSeq" id="WP_153259887.1">
    <property type="nucleotide sequence ID" value="NZ_JAVDJN010000007.1"/>
</dbReference>
<dbReference type="Proteomes" id="UP000195062">
    <property type="component" value="Unassembled WGS sequence"/>
</dbReference>
<proteinExistence type="predicted"/>
<dbReference type="AlphaFoldDB" id="A0A251XLZ5"/>
<evidence type="ECO:0000313" key="1">
    <source>
        <dbReference type="EMBL" id="OUE04495.1"/>
    </source>
</evidence>
<keyword evidence="2" id="KW-1185">Reference proteome</keyword>
<protein>
    <submittedName>
        <fullName evidence="1">Uncharacterized protein</fullName>
    </submittedName>
</protein>
<sequence length="195" mass="20060">MAIATMLAVISAVVIAPASAEAATKPSSVETIAASLKADTIISDITTGKLSVDQLVDADLAAWPGDGSTATTPTRDQVKKEMTSEVQSVKDSGDLQVAQDIDVTASNDGRVSASASMPGSSFFSFKHLFKHWATITLDGRVAKIIVGTQAAVATAFICATPGVGALMCGLTAAIIGVIVGIYLNWPPCRGMTIYI</sequence>
<gene>
    <name evidence="1" type="ORF">CMMCAS07_06085</name>
</gene>
<name>A0A251XLZ5_CLAMM</name>
<reference evidence="1 2" key="1">
    <citation type="submission" date="2016-08" db="EMBL/GenBank/DDBJ databases">
        <title>Genome sequence of Clavibacter michiganensis subsp. michiganensis strain CASJ007.</title>
        <authorList>
            <person name="Thapa S.P."/>
            <person name="Coaker G."/>
        </authorList>
    </citation>
    <scope>NUCLEOTIDE SEQUENCE [LARGE SCALE GENOMIC DNA]</scope>
    <source>
        <strain evidence="1">CASJ007</strain>
    </source>
</reference>
<organism evidence="1 2">
    <name type="scientific">Clavibacter michiganensis subsp. michiganensis</name>
    <dbReference type="NCBI Taxonomy" id="33013"/>
    <lineage>
        <taxon>Bacteria</taxon>
        <taxon>Bacillati</taxon>
        <taxon>Actinomycetota</taxon>
        <taxon>Actinomycetes</taxon>
        <taxon>Micrococcales</taxon>
        <taxon>Microbacteriaceae</taxon>
        <taxon>Clavibacter</taxon>
    </lineage>
</organism>
<comment type="caution">
    <text evidence="1">The sequence shown here is derived from an EMBL/GenBank/DDBJ whole genome shotgun (WGS) entry which is preliminary data.</text>
</comment>
<accession>A0A251XLZ5</accession>